<keyword evidence="3" id="KW-1185">Reference proteome</keyword>
<dbReference type="OrthoDB" id="7065811at2"/>
<feature type="domain" description="BIG2" evidence="1">
    <location>
        <begin position="2069"/>
        <end position="2140"/>
    </location>
</feature>
<dbReference type="Pfam" id="PF21764">
    <property type="entry name" value="Invasin_D4"/>
    <property type="match status" value="1"/>
</dbReference>
<feature type="domain" description="BIG2" evidence="1">
    <location>
        <begin position="1949"/>
        <end position="2027"/>
    </location>
</feature>
<name>A0A1I0ANY9_9GAMM</name>
<dbReference type="Gene3D" id="2.60.40.1080">
    <property type="match status" value="17"/>
</dbReference>
<dbReference type="EMBL" id="FOHV01000006">
    <property type="protein sequence ID" value="SES95139.1"/>
    <property type="molecule type" value="Genomic_DNA"/>
</dbReference>
<organism evidence="2 3">
    <name type="scientific">Thorsellia anophelis DSM 18579</name>
    <dbReference type="NCBI Taxonomy" id="1123402"/>
    <lineage>
        <taxon>Bacteria</taxon>
        <taxon>Pseudomonadati</taxon>
        <taxon>Pseudomonadota</taxon>
        <taxon>Gammaproteobacteria</taxon>
        <taxon>Enterobacterales</taxon>
        <taxon>Thorselliaceae</taxon>
        <taxon>Thorsellia</taxon>
    </lineage>
</organism>
<protein>
    <recommendedName>
        <fullName evidence="1">BIG2 domain-containing protein</fullName>
    </recommendedName>
</protein>
<dbReference type="SUPFAM" id="SSF49373">
    <property type="entry name" value="Invasin/intimin cell-adhesion fragments"/>
    <property type="match status" value="9"/>
</dbReference>
<dbReference type="SMART" id="SM00635">
    <property type="entry name" value="BID_2"/>
    <property type="match status" value="2"/>
</dbReference>
<dbReference type="STRING" id="1123402.SAMN02583745_00966"/>
<dbReference type="InterPro" id="IPR008964">
    <property type="entry name" value="Invasin/intimin_cell_adhesion"/>
</dbReference>
<dbReference type="InterPro" id="IPR003343">
    <property type="entry name" value="Big_2"/>
</dbReference>
<sequence length="3122" mass="342755">MKYTFDLLNTNGSRQTELTINAHQSGYHSLFGKSKGHFSYVLSTLAKIITMAALVAMPVSTVYSEEQESLSPLSKPIEGQKPVIETGEIWPTLDGILKFDSNSTFSEQDKFGDVDVLLETPLASDLDKDEAPNIRLEPTLDNQTNQPKPLLQWALLDALDPATGPKQPLSLTQTDNAIRIVDVAPGRKIELTINANLIPFTLTGFPREGDPEDRTESFVFQVPKRTPGVMSDNFYSPINAPFPTIGFKNAKFFVITPTLASDYNWEIDGASLELASVNGVGSLAEVTLLKQPAINPDEYHTIRVIATPKTGESVQNPVITHSFTLTRWLIYGPEVLAGKPMPVLYEDGLAACKTLGDIYGIPRANFLVQPFNDGTDASRSLTGSLWNEWGNISNVSQEPWVLTGQAGFEGYYHTFDQTLEGQKVAGHLGNGLSKLALIDQALNLVCAVNLDGTPLDTPQLRNFILSGELVIGNTPIASYTFDPATNEELDPFKEDNSLYTWGYKGETTTGQGNKKVLVESGINILAHGKVSDIVPPEIKEIGITEFKLPALTANEIGKVLELSVQPINIDNEAGPILTITTDMALSGGNQTYTRFMRVDGSKTQVIDTNENGVIKQNITFPRTGFEGAFFTLGLETGLSAKEFDWAVEKGAEWASVDQDGVVKLLKMPSDENQEVIIKGVSKEQIYKPILQFDAIRASQAPITYTYKFTLKQWYFGNPGGTPLTRYEADQLCYALNKEYGVENFAIPSFKYQLFDVKTVDNNKATSFINFNGMLYNEWGDLRAFSESQFKSQYFWVAEIGPSNNRKLNRRATWDTVNLQATGDKSDQSGDLSAQTQMICGRNLDGTDFYAVPRLKDFRLSGAIAEGSKLTVSYYFLQNNIGASPQGSSPSLNGAKLTDANLASIDLSTYASSYQGGQTGPAVLVTNTRINTLTPISSVYDPTTRLYRAEYILGPLPAGSQDNIISISARPIIAGDLSGLIRTIDSTMKEEEGNYTYRGFASVETVKNKYTFYGRELESMENFPTTGFKGAAFRLNSSANASIDTNPKYRWSIHFDALDPEEGVDASEYYDIGQEGAEAGNVTMLKKPPFNRRAYVTAINKDVPEDKLAYSFFLQKWYDPNLNNFNAFHSVSTPQNAAEFKVNQPIDPAAEDADFSQTFPTTGFPGAKFKLNIGVNGALNSQYDWWTSEDEKPYDDRAIRVNELGEVLLVNRPEFNSTQTVYAQLKDKSYPPIAYTYKLLKWFNPMMGSDFFSIQTPLSAAEFKPVTQPPKKRPDDFTGVFPTTGFPGALFRLNLGGTNGRDNLLYNWSSSHPELASVGNGPLVDSTPEGAGNVVLLKDPEVATEITIYATPKPDKLESTKVLEYRFKVIKWFNQNLPNINKAFYSAETFLSDAEHPINQPRDWKTNPNANFSNVFPTTGFPGAMFRLNIGFKGGRDNALYTWESSHPELVSVGNNGVVGTTKDNAGNVMLLSDPEVATPVTITATPIEGASENVDVLTYTFKVVKWFNQDLPLNGAFYSAQTFLSDFEHPIVQPKDAQTDENADFSKTFPTTGFPGAIFRLNIGNRDGLFNQNYTWESSHPTLASVGNGPNSNTSTGAGNVTLLVDPEVATPITITATPKDGVTSTNPVIKYTFKVVKWFNQDLPPANANFYSAETFLSDAEHPIVQPKNAETDPDADFSKTFPTTGFPGAIFRLNIGSKGGQFNADYNWSTSEDSKPESERLIKVGNSGTVNNTETGSGNVTLIRDPDVATPVTVVAVPKGGASSTNPEIRYTFKVIKWFNPDLSPQSSNNDFYSVGTFKTNFEHPVVQPEDVTAADADFSKTFPTTGFPGAIFRLNIGDGTGRDNGLYNWSIENPAHSEYVMLGNNGTPGTNADNAGNVTLIKDPEVATVITIIATPNPDKTQDTRVLRYSFKVIKWFNQDLKPFASFNSITLPKDGTNLPLVEASAGNYDKVFPQTGFKNAVFRLNIGDNTGARNSEFDWRSSDISLATVNASGEVTLVKRPAAPTVITITATPKDTSSGEASLNYSFKLAKWFDVNLAPPVGRFSVITLPLDEDNPLIPVTLPNGTNFDEVFPQTGFTNAMFRLNIGAVMQTEGKNDEYTWTISDPELAKVGNTTGLNSTNIEASGNVTLLKRPAAPTVITVTATNKVNPLDVLTYQFKLAKWFEPNLEAIITNFSSITTPLDEAVLAVNKPDGNDFSDVFPQTGFTNAMFRLDIKAGNDNILLNDAYDWTVNPEASEYVSIGNGAIDNTATGAGNVTLLKRPSVPTVVTITATPKGGETLSRKILTYQFRVAKWFETQTTPIISTFSRITTVYDNATIDINAPNGEDFTNVFPRTGFTNARFRLDIIDPNDDEVLLNSQYDWAVTASEANIVLVGNSGVVDSSLLGSGNVTLLKRPSAPTVVTVTATPKPEFASSYRKVLTYQFRLDKWFETQTKAQNAKRYHSISLPYGNTSDATAGAMTSIAIIDHEEGDYSKVFPRTGFVNATFRLNIGAPTALLNDDYNWSLLEDGTEGIAYVGNSVTTGITKETAGVVTLTKRPDVPTVVTVIATPKNEITEETPVLTYKFRTDKWFAVDLLRPVENFEGISLMYGTSSSILMRDPVQIGVSTPVGDDFSQVFPQTGFKNAKFRLDIGRSGGQNRNYTWAVNRPDLVKVGNQPLDTYDADSAGIVTLLKRPEAPTEIVITATPPRITSTTPVLTYRFKLVKWFDVNLDKPLLRFNSITNPTNDVLTPIPVIAAKNGDYSQTYPRTGFSGAMFRLNIGNHEAPLNEEYTWSTSEDSKPVEERLVSVGNGVVSATNEGAGNVTLLRRPNQPTEITIYARVKPEFMGTRPELRPELRYTFKTQKWFDPAIQPTRLTKAFTSLSAFTSSYNIVNPVGSDFTDVFPTYGGKELTFKLSTPDFVATDLIWTSSDESLVAVDNQGNVTFINEPSIQTEVIISARPRFATDISVYEYRFKVKKWIQISPDVMNGYYQAAPNARWPENIWGSSISNWPWLQSLGESNVINNPVNNPDLYCQSLGNGYQSMSVSDYTLNYPDFIPFSSSAGANVARIKIGAFVQEWGRINTMPGVGNRAAWLAEPISVNLRAASGQGTTIATNQVVSNQTAKALCVRTIPIE</sequence>
<evidence type="ECO:0000259" key="1">
    <source>
        <dbReference type="SMART" id="SM00635"/>
    </source>
</evidence>
<dbReference type="RefSeq" id="WP_093318240.1">
    <property type="nucleotide sequence ID" value="NZ_FOHV01000006.1"/>
</dbReference>
<evidence type="ECO:0000313" key="2">
    <source>
        <dbReference type="EMBL" id="SES95139.1"/>
    </source>
</evidence>
<proteinExistence type="predicted"/>
<accession>A0A1I0ANY9</accession>
<reference evidence="3" key="1">
    <citation type="submission" date="2016-10" db="EMBL/GenBank/DDBJ databases">
        <authorList>
            <person name="Varghese N."/>
            <person name="Submissions S."/>
        </authorList>
    </citation>
    <scope>NUCLEOTIDE SEQUENCE [LARGE SCALE GENOMIC DNA]</scope>
    <source>
        <strain evidence="3">DSM 18579</strain>
    </source>
</reference>
<dbReference type="InterPro" id="IPR048658">
    <property type="entry name" value="Invasin_D4"/>
</dbReference>
<evidence type="ECO:0000313" key="3">
    <source>
        <dbReference type="Proteomes" id="UP000242642"/>
    </source>
</evidence>
<gene>
    <name evidence="2" type="ORF">SAMN02583745_00966</name>
</gene>
<dbReference type="Proteomes" id="UP000242642">
    <property type="component" value="Unassembled WGS sequence"/>
</dbReference>